<accession>A0A2A6CL01</accession>
<evidence type="ECO:0000313" key="1">
    <source>
        <dbReference type="EnsemblMetazoa" id="PPA40830.1"/>
    </source>
</evidence>
<dbReference type="AlphaFoldDB" id="A0A2A6CL01"/>
<protein>
    <submittedName>
        <fullName evidence="1">Uncharacterized protein</fullName>
    </submittedName>
</protein>
<gene>
    <name evidence="1" type="primary">WBGene00279199</name>
</gene>
<keyword evidence="2" id="KW-1185">Reference proteome</keyword>
<dbReference type="EnsemblMetazoa" id="PPA40830.1">
    <property type="protein sequence ID" value="PPA40830.1"/>
    <property type="gene ID" value="WBGene00279199"/>
</dbReference>
<sequence>MISLKKDLIVHFLNAIPHEVFLIIHFSLDLLFHFVVIVLKARRFHRSLCHEVSCGLFMCIITDPSGFPLHPSHSLSYLQEAPRTYR</sequence>
<dbReference type="Proteomes" id="UP000005239">
    <property type="component" value="Unassembled WGS sequence"/>
</dbReference>
<proteinExistence type="predicted"/>
<name>A0A2A6CL01_PRIPA</name>
<organism evidence="1 2">
    <name type="scientific">Pristionchus pacificus</name>
    <name type="common">Parasitic nematode worm</name>
    <dbReference type="NCBI Taxonomy" id="54126"/>
    <lineage>
        <taxon>Eukaryota</taxon>
        <taxon>Metazoa</taxon>
        <taxon>Ecdysozoa</taxon>
        <taxon>Nematoda</taxon>
        <taxon>Chromadorea</taxon>
        <taxon>Rhabditida</taxon>
        <taxon>Rhabditina</taxon>
        <taxon>Diplogasteromorpha</taxon>
        <taxon>Diplogasteroidea</taxon>
        <taxon>Neodiplogasteridae</taxon>
        <taxon>Pristionchus</taxon>
    </lineage>
</organism>
<evidence type="ECO:0000313" key="2">
    <source>
        <dbReference type="Proteomes" id="UP000005239"/>
    </source>
</evidence>
<reference evidence="1" key="2">
    <citation type="submission" date="2022-06" db="UniProtKB">
        <authorList>
            <consortium name="EnsemblMetazoa"/>
        </authorList>
    </citation>
    <scope>IDENTIFICATION</scope>
    <source>
        <strain evidence="1">PS312</strain>
    </source>
</reference>
<reference evidence="2" key="1">
    <citation type="journal article" date="2008" name="Nat. Genet.">
        <title>The Pristionchus pacificus genome provides a unique perspective on nematode lifestyle and parasitism.</title>
        <authorList>
            <person name="Dieterich C."/>
            <person name="Clifton S.W."/>
            <person name="Schuster L.N."/>
            <person name="Chinwalla A."/>
            <person name="Delehaunty K."/>
            <person name="Dinkelacker I."/>
            <person name="Fulton L."/>
            <person name="Fulton R."/>
            <person name="Godfrey J."/>
            <person name="Minx P."/>
            <person name="Mitreva M."/>
            <person name="Roeseler W."/>
            <person name="Tian H."/>
            <person name="Witte H."/>
            <person name="Yang S.P."/>
            <person name="Wilson R.K."/>
            <person name="Sommer R.J."/>
        </authorList>
    </citation>
    <scope>NUCLEOTIDE SEQUENCE [LARGE SCALE GENOMIC DNA]</scope>
    <source>
        <strain evidence="2">PS312</strain>
    </source>
</reference>
<accession>A0A8R1UXT2</accession>